<dbReference type="Proteomes" id="UP000269412">
    <property type="component" value="Unassembled WGS sequence"/>
</dbReference>
<reference evidence="2 3" key="1">
    <citation type="submission" date="2018-10" db="EMBL/GenBank/DDBJ databases">
        <title>Genomic Encyclopedia of Archaeal and Bacterial Type Strains, Phase II (KMG-II): from individual species to whole genera.</title>
        <authorList>
            <person name="Goeker M."/>
        </authorList>
    </citation>
    <scope>NUCLEOTIDE SEQUENCE [LARGE SCALE GENOMIC DNA]</scope>
    <source>
        <strain evidence="2 3">DSM 25230</strain>
    </source>
</reference>
<comment type="caution">
    <text evidence="2">The sequence shown here is derived from an EMBL/GenBank/DDBJ whole genome shotgun (WGS) entry which is preliminary data.</text>
</comment>
<accession>A0A495DTC8</accession>
<dbReference type="EMBL" id="RBIQ01000011">
    <property type="protein sequence ID" value="RKR07763.1"/>
    <property type="molecule type" value="Genomic_DNA"/>
</dbReference>
<gene>
    <name evidence="2" type="ORF">CLV91_2945</name>
</gene>
<organism evidence="2 3">
    <name type="scientific">Maribacter vaceletii</name>
    <dbReference type="NCBI Taxonomy" id="1206816"/>
    <lineage>
        <taxon>Bacteria</taxon>
        <taxon>Pseudomonadati</taxon>
        <taxon>Bacteroidota</taxon>
        <taxon>Flavobacteriia</taxon>
        <taxon>Flavobacteriales</taxon>
        <taxon>Flavobacteriaceae</taxon>
        <taxon>Maribacter</taxon>
    </lineage>
</organism>
<evidence type="ECO:0008006" key="4">
    <source>
        <dbReference type="Google" id="ProtNLM"/>
    </source>
</evidence>
<proteinExistence type="predicted"/>
<keyword evidence="1" id="KW-0812">Transmembrane</keyword>
<dbReference type="OrthoDB" id="1111222at2"/>
<evidence type="ECO:0000313" key="2">
    <source>
        <dbReference type="EMBL" id="RKR07763.1"/>
    </source>
</evidence>
<dbReference type="AlphaFoldDB" id="A0A495DTC8"/>
<feature type="transmembrane region" description="Helical" evidence="1">
    <location>
        <begin position="263"/>
        <end position="280"/>
    </location>
</feature>
<keyword evidence="1" id="KW-0472">Membrane</keyword>
<keyword evidence="1" id="KW-1133">Transmembrane helix</keyword>
<dbReference type="RefSeq" id="WP_121068946.1">
    <property type="nucleotide sequence ID" value="NZ_RBIQ01000011.1"/>
</dbReference>
<sequence length="393" mass="45946">MRKKQILILGAVLLVFILLVTNQSNKIDWSPTFDETQTKPLDTKVFFDQIPFYFKGESSKKVYTTFYEYDQHLRMQEKETLKNYVSISGRYDIDETSFNSLLEYVEYGNEAFISAYYFPKYVQDTLGFKMEYDNVEIKQEEKTLFLNYVIDTLKYTPKVPFGTSYFSDSISKGKKLGYVRSLENKKHSNFIGVPYGDGVFYIHTTPEVFTNYQMLEAKDAGYVSSVISYLPTLPILVDKAVKLDPEISRSPLRYILSKEPLKWGWYLLLTSIGLFMLFNAKRRQRIIPIKDPLKNTTTEFVQTVSNLHYEAQDYNGIIQKVIVHFLEHVRSKFHLSTDKLNEDFVTKLALRSGKPVEEIQQLVSLIIKMKSHQFSTKEPLKALNKEIEKFYKQ</sequence>
<protein>
    <recommendedName>
        <fullName evidence="4">DUF4350 domain-containing protein</fullName>
    </recommendedName>
</protein>
<evidence type="ECO:0000256" key="1">
    <source>
        <dbReference type="SAM" id="Phobius"/>
    </source>
</evidence>
<keyword evidence="3" id="KW-1185">Reference proteome</keyword>
<name>A0A495DTC8_9FLAO</name>
<evidence type="ECO:0000313" key="3">
    <source>
        <dbReference type="Proteomes" id="UP000269412"/>
    </source>
</evidence>